<organism evidence="9 10">
    <name type="scientific">Hoylesella buccalis DNF00853</name>
    <dbReference type="NCBI Taxonomy" id="1401074"/>
    <lineage>
        <taxon>Bacteria</taxon>
        <taxon>Pseudomonadati</taxon>
        <taxon>Bacteroidota</taxon>
        <taxon>Bacteroidia</taxon>
        <taxon>Bacteroidales</taxon>
        <taxon>Prevotellaceae</taxon>
        <taxon>Hoylesella</taxon>
    </lineage>
</organism>
<dbReference type="PRINTS" id="PR00797">
    <property type="entry name" value="STREPTOPAIN"/>
</dbReference>
<evidence type="ECO:0000313" key="10">
    <source>
        <dbReference type="Proteomes" id="UP000029556"/>
    </source>
</evidence>
<evidence type="ECO:0000256" key="4">
    <source>
        <dbReference type="ARBA" id="ARBA00022801"/>
    </source>
</evidence>
<accession>A0A096BWS6</accession>
<feature type="signal peptide" evidence="7">
    <location>
        <begin position="1"/>
        <end position="26"/>
    </location>
</feature>
<evidence type="ECO:0000259" key="8">
    <source>
        <dbReference type="Pfam" id="PF13734"/>
    </source>
</evidence>
<name>A0A096BWS6_9BACT</name>
<feature type="domain" description="Spi protease inhibitor" evidence="8">
    <location>
        <begin position="26"/>
        <end position="122"/>
    </location>
</feature>
<reference evidence="9 10" key="1">
    <citation type="submission" date="2014-07" db="EMBL/GenBank/DDBJ databases">
        <authorList>
            <person name="McCorrison J."/>
            <person name="Sanka R."/>
            <person name="Torralba M."/>
            <person name="Gillis M."/>
            <person name="Haft D.H."/>
            <person name="Methe B."/>
            <person name="Sutton G."/>
            <person name="Nelson K.E."/>
        </authorList>
    </citation>
    <scope>NUCLEOTIDE SEQUENCE [LARGE SCALE GENOMIC DNA]</scope>
    <source>
        <strain evidence="9 10">DNF00853</strain>
    </source>
</reference>
<keyword evidence="4" id="KW-0378">Hydrolase</keyword>
<feature type="active site" description="Proton acceptor" evidence="6">
    <location>
        <position position="326"/>
    </location>
</feature>
<feature type="active site" description="Nucleophile" evidence="6">
    <location>
        <position position="179"/>
    </location>
</feature>
<evidence type="ECO:0000256" key="5">
    <source>
        <dbReference type="ARBA" id="ARBA00022807"/>
    </source>
</evidence>
<evidence type="ECO:0000256" key="6">
    <source>
        <dbReference type="PIRSR" id="PIRSR600200-1"/>
    </source>
</evidence>
<dbReference type="InterPro" id="IPR025896">
    <property type="entry name" value="Spi_Prtas-inh"/>
</dbReference>
<dbReference type="Pfam" id="PF01640">
    <property type="entry name" value="Peptidase_C10"/>
    <property type="match status" value="1"/>
</dbReference>
<dbReference type="GO" id="GO:0006508">
    <property type="term" value="P:proteolysis"/>
    <property type="evidence" value="ECO:0007669"/>
    <property type="project" value="UniProtKB-KW"/>
</dbReference>
<evidence type="ECO:0000256" key="1">
    <source>
        <dbReference type="ARBA" id="ARBA00009693"/>
    </source>
</evidence>
<dbReference type="GO" id="GO:0008234">
    <property type="term" value="F:cysteine-type peptidase activity"/>
    <property type="evidence" value="ECO:0007669"/>
    <property type="project" value="UniProtKB-KW"/>
</dbReference>
<dbReference type="AlphaFoldDB" id="A0A096BWS6"/>
<evidence type="ECO:0000313" key="9">
    <source>
        <dbReference type="EMBL" id="KGF37559.1"/>
    </source>
</evidence>
<dbReference type="Proteomes" id="UP000029556">
    <property type="component" value="Unassembled WGS sequence"/>
</dbReference>
<keyword evidence="3 7" id="KW-0732">Signal</keyword>
<dbReference type="EMBL" id="JRNN01000001">
    <property type="protein sequence ID" value="KGF37559.1"/>
    <property type="molecule type" value="Genomic_DNA"/>
</dbReference>
<proteinExistence type="inferred from homology"/>
<feature type="chain" id="PRO_5001926063" evidence="7">
    <location>
        <begin position="27"/>
        <end position="1051"/>
    </location>
</feature>
<dbReference type="InterPro" id="IPR000200">
    <property type="entry name" value="Peptidase_C10"/>
</dbReference>
<comment type="caution">
    <text evidence="9">The sequence shown here is derived from an EMBL/GenBank/DDBJ whole genome shotgun (WGS) entry which is preliminary data.</text>
</comment>
<keyword evidence="2" id="KW-0645">Protease</keyword>
<dbReference type="InterPro" id="IPR044934">
    <property type="entry name" value="Streptopain_sf"/>
</dbReference>
<sequence>MCLQKKSTMKKTLLFVLIAISTLANANPIGKQEAMKLALRFLKQKQSTTSTRTTSQRNQLKMVMQCPNAYYVFNNGNGQGFVITSADDRTDAVLGYAYTGKFDVNNIPVQLKDLLSLYEHEIKTAVRLQLKNLKTASGTRAGLSVKRSIHPLIETRWDQGAPYNDACPMGAFERTVTGCVATAMAQVMYYHQCPRGETLDTIPGYKSPKIGKVLDTLPKTTFDWKNMLRTYDENANREQKNAVAKLMKYCGVSTEMDYATAKQGGSGTVAVELPYALTHYFGYSKAARYADRSGYTSKTWNNMIYEELKEGRPVLYGGVTPTGGGHEFVCDGYESGDYFHINWGWSGLSDGYFRLSVLNPDQQGIGSFEGGYSLSQCAILGVKPNEGEEQLDAMTVIDLHLRGLSQMSRKRIEQGFKGLSMSYELFNYMLLPFEGQMGVGLYKDGKLMKVVHESDVISYEPITPKRTFYKAILKNFGAGLKGDYQLLPMCKEKKSNTWQLCPGAEKSVCNLHITETQLNASIINPQTIDLKLVSIDMPKVIKTGRTYTAMAKIKNVGPDFTGSLSFVFGNKRSVLGLSIAPGATIDVPLSFQPDVAKPKTQYRINVWDSMQDRDIDFVGKGEVDVAEGKNVPDAKLTASVFCTNGSSKKADELYGTHMEGRFEVKNTATDDYDRDLLIAIVGEKQDVQMKQLNAIIPAGKTITLPFVFDNLIPGTRYIVTLLGYEGIYLKGKAICNGAITCKAAVMKYLADGTPVALEPEESIDLTDAIAVDMRDLNVKKGTKLRPSNNPNCLYYLHEGSIVPETLKDKNVILGDEAPKITLQTNQPIRMLSNFTAREITCLRPLVANGKDTESAWTTLSLPFVPDAMKINGQPAELHVYNFVHEQENKLYFNTTQHIEAYCPYLLEIKHIHDATTDMMLTIHGKDVEVNQQAKSVLGSDNYNFVGTIGQHQPASAYLYNAAINRFELSQTPTIECFSAFVVPNHNNDDNAVRSLAVVLDDVELGIPAHTMANASRYAIYNLQGVKVGEGKEGIARLPKGVYVVNGKKVIK</sequence>
<comment type="similarity">
    <text evidence="1">Belongs to the peptidase C10 family.</text>
</comment>
<evidence type="ECO:0000256" key="3">
    <source>
        <dbReference type="ARBA" id="ARBA00022729"/>
    </source>
</evidence>
<dbReference type="InterPro" id="IPR038765">
    <property type="entry name" value="Papain-like_cys_pep_sf"/>
</dbReference>
<evidence type="ECO:0000256" key="7">
    <source>
        <dbReference type="SAM" id="SignalP"/>
    </source>
</evidence>
<dbReference type="SUPFAM" id="SSF54001">
    <property type="entry name" value="Cysteine proteinases"/>
    <property type="match status" value="1"/>
</dbReference>
<dbReference type="Pfam" id="PF13734">
    <property type="entry name" value="Inhibitor_I69"/>
    <property type="match status" value="1"/>
</dbReference>
<gene>
    <name evidence="9" type="ORF">HMPREF2137_00145</name>
</gene>
<protein>
    <submittedName>
        <fullName evidence="9">Peptidase C10</fullName>
    </submittedName>
</protein>
<dbReference type="Gene3D" id="3.90.70.50">
    <property type="entry name" value="Peptidase C10, streptopain"/>
    <property type="match status" value="1"/>
</dbReference>
<keyword evidence="5" id="KW-0788">Thiol protease</keyword>
<evidence type="ECO:0000256" key="2">
    <source>
        <dbReference type="ARBA" id="ARBA00022670"/>
    </source>
</evidence>